<dbReference type="VEuPathDB" id="FungiDB:BD410DRAFT_688069"/>
<comment type="cofactor">
    <cofactor evidence="1">
        <name>Cu(2+)</name>
        <dbReference type="ChEBI" id="CHEBI:29036"/>
    </cofactor>
</comment>
<name>A0A4Y7Q475_9AGAM</name>
<dbReference type="Pfam" id="PF03443">
    <property type="entry name" value="AA9"/>
    <property type="match status" value="1"/>
</dbReference>
<dbReference type="GO" id="GO:0046872">
    <property type="term" value="F:metal ion binding"/>
    <property type="evidence" value="ECO:0007669"/>
    <property type="project" value="UniProtKB-KW"/>
</dbReference>
<keyword evidence="20" id="KW-1185">Reference proteome</keyword>
<evidence type="ECO:0000256" key="5">
    <source>
        <dbReference type="ARBA" id="ARBA00022729"/>
    </source>
</evidence>
<evidence type="ECO:0000313" key="20">
    <source>
        <dbReference type="Proteomes" id="UP000294933"/>
    </source>
</evidence>
<evidence type="ECO:0000256" key="13">
    <source>
        <dbReference type="ARBA" id="ARBA00044502"/>
    </source>
</evidence>
<dbReference type="PANTHER" id="PTHR33353">
    <property type="entry name" value="PUTATIVE (AFU_ORTHOLOGUE AFUA_1G12560)-RELATED"/>
    <property type="match status" value="1"/>
</dbReference>
<evidence type="ECO:0000256" key="6">
    <source>
        <dbReference type="ARBA" id="ARBA00023001"/>
    </source>
</evidence>
<evidence type="ECO:0000256" key="1">
    <source>
        <dbReference type="ARBA" id="ARBA00001973"/>
    </source>
</evidence>
<dbReference type="OrthoDB" id="4849160at2759"/>
<comment type="catalytic activity">
    <reaction evidence="14">
        <text>[(1-&gt;4)-beta-D-glucosyl]n+m + reduced acceptor + O2 = 4-dehydro-beta-D-glucosyl-[(1-&gt;4)-beta-D-glucosyl]n-1 + [(1-&gt;4)-beta-D-glucosyl]m + acceptor + H2O.</text>
        <dbReference type="EC" id="1.14.99.56"/>
    </reaction>
</comment>
<keyword evidence="8" id="KW-0186">Copper</keyword>
<keyword evidence="10" id="KW-1015">Disulfide bond</keyword>
<dbReference type="InterPro" id="IPR005103">
    <property type="entry name" value="AA9_LPMO"/>
</dbReference>
<evidence type="ECO:0000256" key="2">
    <source>
        <dbReference type="ARBA" id="ARBA00004613"/>
    </source>
</evidence>
<keyword evidence="19" id="KW-0378">Hydrolase</keyword>
<keyword evidence="3" id="KW-0964">Secreted</keyword>
<protein>
    <recommendedName>
        <fullName evidence="15">lytic cellulose monooxygenase (C4-dehydrogenating)</fullName>
        <ecNumber evidence="15">1.14.99.56</ecNumber>
    </recommendedName>
</protein>
<dbReference type="InterPro" id="IPR049892">
    <property type="entry name" value="AA9"/>
</dbReference>
<feature type="compositionally biased region" description="Polar residues" evidence="16">
    <location>
        <begin position="237"/>
        <end position="253"/>
    </location>
</feature>
<dbReference type="PANTHER" id="PTHR33353:SF10">
    <property type="entry name" value="ENDO-BETA-1,4-GLUCANASE D"/>
    <property type="match status" value="1"/>
</dbReference>
<feature type="non-terminal residue" evidence="19">
    <location>
        <position position="1"/>
    </location>
</feature>
<dbReference type="GO" id="GO:0005576">
    <property type="term" value="C:extracellular region"/>
    <property type="evidence" value="ECO:0007669"/>
    <property type="project" value="UniProtKB-SubCell"/>
</dbReference>
<keyword evidence="11" id="KW-0119">Carbohydrate metabolism</keyword>
<keyword evidence="7" id="KW-0560">Oxidoreductase</keyword>
<evidence type="ECO:0000256" key="10">
    <source>
        <dbReference type="ARBA" id="ARBA00023157"/>
    </source>
</evidence>
<feature type="signal peptide" evidence="17">
    <location>
        <begin position="1"/>
        <end position="19"/>
    </location>
</feature>
<evidence type="ECO:0000259" key="18">
    <source>
        <dbReference type="Pfam" id="PF03443"/>
    </source>
</evidence>
<keyword evidence="12" id="KW-0624">Polysaccharide degradation</keyword>
<feature type="non-terminal residue" evidence="19">
    <location>
        <position position="253"/>
    </location>
</feature>
<evidence type="ECO:0000256" key="4">
    <source>
        <dbReference type="ARBA" id="ARBA00022723"/>
    </source>
</evidence>
<dbReference type="STRING" id="50990.A0A4Y7Q475"/>
<accession>A0A4Y7Q475</accession>
<evidence type="ECO:0000256" key="16">
    <source>
        <dbReference type="SAM" id="MobiDB-lite"/>
    </source>
</evidence>
<dbReference type="GO" id="GO:0030245">
    <property type="term" value="P:cellulose catabolic process"/>
    <property type="evidence" value="ECO:0007669"/>
    <property type="project" value="UniProtKB-KW"/>
</dbReference>
<evidence type="ECO:0000313" key="19">
    <source>
        <dbReference type="EMBL" id="TDL22443.1"/>
    </source>
</evidence>
<dbReference type="CDD" id="cd21175">
    <property type="entry name" value="LPMO_AA9"/>
    <property type="match status" value="1"/>
</dbReference>
<dbReference type="EC" id="1.14.99.56" evidence="15"/>
<sequence>KSAFLVTALSSLSNVLAHGQLNSFAVDGVVYPGNIPGETSFDSPIRAVNDISPVKGATNRAMNCGQDAQAAAQVVPANPGSQLTFEWKTEKENWVHNTGPMMTYLATCGNTTCDQFDAIDAQWFKIDQAGKKDDSTWFQADLQQGDTYTTTLPMNLAPGDYLVRHEIIALHLATEKGGAEFYPSCTQIRVSGNGTGTPSETVSFPGAYKDDDPGIFDPTVFDPGANYTFPGPDPDSGLQSTGSAITGPVSSNS</sequence>
<feature type="domain" description="Auxiliary Activity family 9 catalytic" evidence="18">
    <location>
        <begin position="18"/>
        <end position="217"/>
    </location>
</feature>
<dbReference type="EMBL" id="ML170175">
    <property type="protein sequence ID" value="TDL22443.1"/>
    <property type="molecule type" value="Genomic_DNA"/>
</dbReference>
<evidence type="ECO:0000256" key="15">
    <source>
        <dbReference type="ARBA" id="ARBA00047174"/>
    </source>
</evidence>
<comment type="similarity">
    <text evidence="13">Belongs to the polysaccharide monooxygenase AA9 family.</text>
</comment>
<evidence type="ECO:0000256" key="12">
    <source>
        <dbReference type="ARBA" id="ARBA00023326"/>
    </source>
</evidence>
<comment type="subcellular location">
    <subcellularLocation>
        <location evidence="2">Secreted</location>
    </subcellularLocation>
</comment>
<evidence type="ECO:0000256" key="17">
    <source>
        <dbReference type="SAM" id="SignalP"/>
    </source>
</evidence>
<reference evidence="19 20" key="1">
    <citation type="submission" date="2018-06" db="EMBL/GenBank/DDBJ databases">
        <title>A transcriptomic atlas of mushroom development highlights an independent origin of complex multicellularity.</title>
        <authorList>
            <consortium name="DOE Joint Genome Institute"/>
            <person name="Krizsan K."/>
            <person name="Almasi E."/>
            <person name="Merenyi Z."/>
            <person name="Sahu N."/>
            <person name="Viragh M."/>
            <person name="Koszo T."/>
            <person name="Mondo S."/>
            <person name="Kiss B."/>
            <person name="Balint B."/>
            <person name="Kues U."/>
            <person name="Barry K."/>
            <person name="Hegedus J.C."/>
            <person name="Henrissat B."/>
            <person name="Johnson J."/>
            <person name="Lipzen A."/>
            <person name="Ohm R."/>
            <person name="Nagy I."/>
            <person name="Pangilinan J."/>
            <person name="Yan J."/>
            <person name="Xiong Y."/>
            <person name="Grigoriev I.V."/>
            <person name="Hibbett D.S."/>
            <person name="Nagy L.G."/>
        </authorList>
    </citation>
    <scope>NUCLEOTIDE SEQUENCE [LARGE SCALE GENOMIC DNA]</scope>
    <source>
        <strain evidence="19 20">SZMC22713</strain>
    </source>
</reference>
<dbReference type="GO" id="GO:0016787">
    <property type="term" value="F:hydrolase activity"/>
    <property type="evidence" value="ECO:0007669"/>
    <property type="project" value="UniProtKB-KW"/>
</dbReference>
<evidence type="ECO:0000256" key="3">
    <source>
        <dbReference type="ARBA" id="ARBA00022525"/>
    </source>
</evidence>
<evidence type="ECO:0000256" key="7">
    <source>
        <dbReference type="ARBA" id="ARBA00023002"/>
    </source>
</evidence>
<dbReference type="AlphaFoldDB" id="A0A4Y7Q475"/>
<feature type="chain" id="PRO_5021317236" description="lytic cellulose monooxygenase (C4-dehydrogenating)" evidence="17">
    <location>
        <begin position="20"/>
        <end position="253"/>
    </location>
</feature>
<organism evidence="19 20">
    <name type="scientific">Rickenella mellea</name>
    <dbReference type="NCBI Taxonomy" id="50990"/>
    <lineage>
        <taxon>Eukaryota</taxon>
        <taxon>Fungi</taxon>
        <taxon>Dikarya</taxon>
        <taxon>Basidiomycota</taxon>
        <taxon>Agaricomycotina</taxon>
        <taxon>Agaricomycetes</taxon>
        <taxon>Hymenochaetales</taxon>
        <taxon>Rickenellaceae</taxon>
        <taxon>Rickenella</taxon>
    </lineage>
</organism>
<evidence type="ECO:0000256" key="14">
    <source>
        <dbReference type="ARBA" id="ARBA00045077"/>
    </source>
</evidence>
<keyword evidence="9" id="KW-0503">Monooxygenase</keyword>
<dbReference type="Proteomes" id="UP000294933">
    <property type="component" value="Unassembled WGS sequence"/>
</dbReference>
<feature type="compositionally biased region" description="Polar residues" evidence="16">
    <location>
        <begin position="192"/>
        <end position="202"/>
    </location>
</feature>
<dbReference type="Gene3D" id="2.70.50.70">
    <property type="match status" value="1"/>
</dbReference>
<dbReference type="GO" id="GO:0004497">
    <property type="term" value="F:monooxygenase activity"/>
    <property type="evidence" value="ECO:0007669"/>
    <property type="project" value="UniProtKB-KW"/>
</dbReference>
<evidence type="ECO:0000256" key="8">
    <source>
        <dbReference type="ARBA" id="ARBA00023008"/>
    </source>
</evidence>
<evidence type="ECO:0000256" key="11">
    <source>
        <dbReference type="ARBA" id="ARBA00023277"/>
    </source>
</evidence>
<feature type="region of interest" description="Disordered" evidence="16">
    <location>
        <begin position="192"/>
        <end position="253"/>
    </location>
</feature>
<keyword evidence="5 17" id="KW-0732">Signal</keyword>
<proteinExistence type="inferred from homology"/>
<keyword evidence="4" id="KW-0479">Metal-binding</keyword>
<keyword evidence="6" id="KW-0136">Cellulose degradation</keyword>
<evidence type="ECO:0000256" key="9">
    <source>
        <dbReference type="ARBA" id="ARBA00023033"/>
    </source>
</evidence>
<gene>
    <name evidence="19" type="ORF">BD410DRAFT_688069</name>
</gene>